<proteinExistence type="predicted"/>
<evidence type="ECO:0000313" key="2">
    <source>
        <dbReference type="EMBL" id="GAV00499.1"/>
    </source>
</evidence>
<dbReference type="Proteomes" id="UP000186922">
    <property type="component" value="Unassembled WGS sequence"/>
</dbReference>
<dbReference type="AlphaFoldDB" id="A0A1D1VPM8"/>
<gene>
    <name evidence="2" type="primary">RvY_11338-1</name>
    <name evidence="2" type="synonym">RvY_11338.1</name>
    <name evidence="2" type="ORF">RvY_11338</name>
</gene>
<reference evidence="2 3" key="1">
    <citation type="journal article" date="2016" name="Nat. Commun.">
        <title>Extremotolerant tardigrade genome and improved radiotolerance of human cultured cells by tardigrade-unique protein.</title>
        <authorList>
            <person name="Hashimoto T."/>
            <person name="Horikawa D.D."/>
            <person name="Saito Y."/>
            <person name="Kuwahara H."/>
            <person name="Kozuka-Hata H."/>
            <person name="Shin-I T."/>
            <person name="Minakuchi Y."/>
            <person name="Ohishi K."/>
            <person name="Motoyama A."/>
            <person name="Aizu T."/>
            <person name="Enomoto A."/>
            <person name="Kondo K."/>
            <person name="Tanaka S."/>
            <person name="Hara Y."/>
            <person name="Koshikawa S."/>
            <person name="Sagara H."/>
            <person name="Miura T."/>
            <person name="Yokobori S."/>
            <person name="Miyagawa K."/>
            <person name="Suzuki Y."/>
            <person name="Kubo T."/>
            <person name="Oyama M."/>
            <person name="Kohara Y."/>
            <person name="Fujiyama A."/>
            <person name="Arakawa K."/>
            <person name="Katayama T."/>
            <person name="Toyoda A."/>
            <person name="Kunieda T."/>
        </authorList>
    </citation>
    <scope>NUCLEOTIDE SEQUENCE [LARGE SCALE GENOMIC DNA]</scope>
    <source>
        <strain evidence="2 3">YOKOZUNA-1</strain>
    </source>
</reference>
<evidence type="ECO:0000313" key="3">
    <source>
        <dbReference type="Proteomes" id="UP000186922"/>
    </source>
</evidence>
<feature type="compositionally biased region" description="Basic and acidic residues" evidence="1">
    <location>
        <begin position="94"/>
        <end position="119"/>
    </location>
</feature>
<sequence>MEPVKTFWPRLPTRLKERNGDNLNPPVVLEAGAERPGVENLAFFGIPDIINFCLIIQHSGLLGSPYSDVREYVYSGLLLAELISLTKNVKKREEARWGHRTAEEVQARGGGADEGRPGNEDNNVIDEESSDKSNGRKNGTGVRAEHNRAHYQGPLEPSTCWRVFVKVLRLELDCVTWSAANAGGPFDGHGLQYLDDRGLIWPYPDQQLHWVIKALDNLDKIDLNAVKFIDKQWKETRLLAGDLKQDPSLSMLRV</sequence>
<comment type="caution">
    <text evidence="2">The sequence shown here is derived from an EMBL/GenBank/DDBJ whole genome shotgun (WGS) entry which is preliminary data.</text>
</comment>
<organism evidence="2 3">
    <name type="scientific">Ramazzottius varieornatus</name>
    <name type="common">Water bear</name>
    <name type="synonym">Tardigrade</name>
    <dbReference type="NCBI Taxonomy" id="947166"/>
    <lineage>
        <taxon>Eukaryota</taxon>
        <taxon>Metazoa</taxon>
        <taxon>Ecdysozoa</taxon>
        <taxon>Tardigrada</taxon>
        <taxon>Eutardigrada</taxon>
        <taxon>Parachela</taxon>
        <taxon>Hypsibioidea</taxon>
        <taxon>Ramazzottiidae</taxon>
        <taxon>Ramazzottius</taxon>
    </lineage>
</organism>
<name>A0A1D1VPM8_RAMVA</name>
<dbReference type="EMBL" id="BDGG01000006">
    <property type="protein sequence ID" value="GAV00499.1"/>
    <property type="molecule type" value="Genomic_DNA"/>
</dbReference>
<accession>A0A1D1VPM8</accession>
<keyword evidence="3" id="KW-1185">Reference proteome</keyword>
<feature type="region of interest" description="Disordered" evidence="1">
    <location>
        <begin position="94"/>
        <end position="149"/>
    </location>
</feature>
<evidence type="ECO:0000256" key="1">
    <source>
        <dbReference type="SAM" id="MobiDB-lite"/>
    </source>
</evidence>
<protein>
    <submittedName>
        <fullName evidence="2">Uncharacterized protein</fullName>
    </submittedName>
</protein>